<evidence type="ECO:0000256" key="2">
    <source>
        <dbReference type="SAM" id="Phobius"/>
    </source>
</evidence>
<reference evidence="3 4" key="1">
    <citation type="submission" date="2023-09" db="EMBL/GenBank/DDBJ databases">
        <title>Pangenome analysis of Batrachochytrium dendrobatidis and related Chytrids.</title>
        <authorList>
            <person name="Yacoub M.N."/>
            <person name="Stajich J.E."/>
            <person name="James T.Y."/>
        </authorList>
    </citation>
    <scope>NUCLEOTIDE SEQUENCE [LARGE SCALE GENOMIC DNA]</scope>
    <source>
        <strain evidence="3 4">JEL0888</strain>
    </source>
</reference>
<feature type="region of interest" description="Disordered" evidence="1">
    <location>
        <begin position="128"/>
        <end position="157"/>
    </location>
</feature>
<keyword evidence="2" id="KW-0472">Membrane</keyword>
<accession>A0ABR4MX21</accession>
<feature type="region of interest" description="Disordered" evidence="1">
    <location>
        <begin position="1"/>
        <end position="22"/>
    </location>
</feature>
<keyword evidence="2" id="KW-0812">Transmembrane</keyword>
<keyword evidence="2" id="KW-1133">Transmembrane helix</keyword>
<dbReference type="EMBL" id="JADGIZ020000087">
    <property type="protein sequence ID" value="KAL2911804.1"/>
    <property type="molecule type" value="Genomic_DNA"/>
</dbReference>
<organism evidence="3 4">
    <name type="scientific">Polyrhizophydium stewartii</name>
    <dbReference type="NCBI Taxonomy" id="2732419"/>
    <lineage>
        <taxon>Eukaryota</taxon>
        <taxon>Fungi</taxon>
        <taxon>Fungi incertae sedis</taxon>
        <taxon>Chytridiomycota</taxon>
        <taxon>Chytridiomycota incertae sedis</taxon>
        <taxon>Chytridiomycetes</taxon>
        <taxon>Rhizophydiales</taxon>
        <taxon>Rhizophydiales incertae sedis</taxon>
        <taxon>Polyrhizophydium</taxon>
    </lineage>
</organism>
<dbReference type="Proteomes" id="UP001527925">
    <property type="component" value="Unassembled WGS sequence"/>
</dbReference>
<feature type="region of interest" description="Disordered" evidence="1">
    <location>
        <begin position="490"/>
        <end position="515"/>
    </location>
</feature>
<protein>
    <submittedName>
        <fullName evidence="3">Uncharacterized protein</fullName>
    </submittedName>
</protein>
<comment type="caution">
    <text evidence="3">The sequence shown here is derived from an EMBL/GenBank/DDBJ whole genome shotgun (WGS) entry which is preliminary data.</text>
</comment>
<evidence type="ECO:0000313" key="4">
    <source>
        <dbReference type="Proteomes" id="UP001527925"/>
    </source>
</evidence>
<feature type="compositionally biased region" description="Acidic residues" evidence="1">
    <location>
        <begin position="320"/>
        <end position="346"/>
    </location>
</feature>
<name>A0ABR4MX21_9FUNG</name>
<evidence type="ECO:0000313" key="3">
    <source>
        <dbReference type="EMBL" id="KAL2911804.1"/>
    </source>
</evidence>
<proteinExistence type="predicted"/>
<evidence type="ECO:0000256" key="1">
    <source>
        <dbReference type="SAM" id="MobiDB-lite"/>
    </source>
</evidence>
<sequence>MLAASTSHAAKPPLRPAPNKAATASIAPVPVPGAAASTQGNTPVAKLFKRNTNKAKKGVNALVLASGAISAVALPSYFSFLPFSTVDVSQVRSTSAARATMVALSTGVSATRRVASMSALPTKLPAAASSTTHAIQQAEKHPSPAANNSGVNGDEDDDDFAAFAAECDKYEANLATGAQRMLAMLSASGTAAVPVPSAAPAAETPSPAQPRLPSQRNAVAGAFVSVNDSGQPSNSNEMPAKIPLDLSLHAQNRRRIQSAPTGAGGMCPPDLLDHEIGDDDEDDDMNDPRWNVDEWVVASVKSKAAQRRKRERVRTNMPVEEWDDDFDIGDDDNGDANDEGDADDAGVDGGSGQGSSRKASRSGFTIPSVVAELQARLKADIFNMQKFALHMEDLRLIFLDANDIGRGVKADHAQAYQDLTDKYASVLEQAQVMIDIADSAEDDSASASRVSPRHIQVLADMLLQPSKPEADTPAVVLKTTNQRTVSTMAIRGGVPGSTPAPPPTSRTSGSDPASCEISPELAASMRRMIANGVFVFENDLLVVLISRVPPLKREVLAFVRELRAIAIKNH</sequence>
<feature type="transmembrane region" description="Helical" evidence="2">
    <location>
        <begin position="59"/>
        <end position="80"/>
    </location>
</feature>
<gene>
    <name evidence="3" type="ORF">HK105_208737</name>
</gene>
<keyword evidence="4" id="KW-1185">Reference proteome</keyword>
<feature type="region of interest" description="Disordered" evidence="1">
    <location>
        <begin position="301"/>
        <end position="361"/>
    </location>
</feature>